<evidence type="ECO:0000256" key="2">
    <source>
        <dbReference type="SAM" id="SignalP"/>
    </source>
</evidence>
<reference evidence="3 4" key="1">
    <citation type="submission" date="2024-01" db="EMBL/GenBank/DDBJ databases">
        <title>A telomere-to-telomere, gap-free genome of sweet tea (Lithocarpus litseifolius).</title>
        <authorList>
            <person name="Zhou J."/>
        </authorList>
    </citation>
    <scope>NUCLEOTIDE SEQUENCE [LARGE SCALE GENOMIC DNA]</scope>
    <source>
        <strain evidence="3">Zhou-2022a</strain>
        <tissue evidence="3">Leaf</tissue>
    </source>
</reference>
<feature type="compositionally biased region" description="Low complexity" evidence="1">
    <location>
        <begin position="70"/>
        <end position="80"/>
    </location>
</feature>
<dbReference type="EMBL" id="JAZDWU010000009">
    <property type="protein sequence ID" value="KAK9991517.1"/>
    <property type="molecule type" value="Genomic_DNA"/>
</dbReference>
<keyword evidence="2" id="KW-0732">Signal</keyword>
<evidence type="ECO:0000313" key="3">
    <source>
        <dbReference type="EMBL" id="KAK9991517.1"/>
    </source>
</evidence>
<feature type="region of interest" description="Disordered" evidence="1">
    <location>
        <begin position="60"/>
        <end position="132"/>
    </location>
</feature>
<sequence length="132" mass="13574">MYCFNTSIESHLALLTMLLVGSQGHDHVKHVLKAVVGLGSGVAPLSTPSCGQRATASLSISAARGRGRHATASPSTSAARGRGRRTTTLRVVTSPEIPAPIPDASPQLEVLPLIPDASPQSEVPPPIVDASP</sequence>
<keyword evidence="4" id="KW-1185">Reference proteome</keyword>
<evidence type="ECO:0000313" key="4">
    <source>
        <dbReference type="Proteomes" id="UP001459277"/>
    </source>
</evidence>
<accession>A0AAW2C2E6</accession>
<organism evidence="3 4">
    <name type="scientific">Lithocarpus litseifolius</name>
    <dbReference type="NCBI Taxonomy" id="425828"/>
    <lineage>
        <taxon>Eukaryota</taxon>
        <taxon>Viridiplantae</taxon>
        <taxon>Streptophyta</taxon>
        <taxon>Embryophyta</taxon>
        <taxon>Tracheophyta</taxon>
        <taxon>Spermatophyta</taxon>
        <taxon>Magnoliopsida</taxon>
        <taxon>eudicotyledons</taxon>
        <taxon>Gunneridae</taxon>
        <taxon>Pentapetalae</taxon>
        <taxon>rosids</taxon>
        <taxon>fabids</taxon>
        <taxon>Fagales</taxon>
        <taxon>Fagaceae</taxon>
        <taxon>Lithocarpus</taxon>
    </lineage>
</organism>
<comment type="caution">
    <text evidence="3">The sequence shown here is derived from an EMBL/GenBank/DDBJ whole genome shotgun (WGS) entry which is preliminary data.</text>
</comment>
<protein>
    <submittedName>
        <fullName evidence="3">Uncharacterized protein</fullName>
    </submittedName>
</protein>
<name>A0AAW2C2E6_9ROSI</name>
<feature type="compositionally biased region" description="Pro residues" evidence="1">
    <location>
        <begin position="122"/>
        <end position="132"/>
    </location>
</feature>
<feature type="chain" id="PRO_5043643423" evidence="2">
    <location>
        <begin position="25"/>
        <end position="132"/>
    </location>
</feature>
<dbReference type="Proteomes" id="UP001459277">
    <property type="component" value="Unassembled WGS sequence"/>
</dbReference>
<feature type="signal peptide" evidence="2">
    <location>
        <begin position="1"/>
        <end position="24"/>
    </location>
</feature>
<gene>
    <name evidence="3" type="ORF">SO802_026502</name>
</gene>
<evidence type="ECO:0000256" key="1">
    <source>
        <dbReference type="SAM" id="MobiDB-lite"/>
    </source>
</evidence>
<dbReference type="AlphaFoldDB" id="A0AAW2C2E6"/>
<proteinExistence type="predicted"/>